<protein>
    <submittedName>
        <fullName evidence="1">Uncharacterized protein</fullName>
    </submittedName>
</protein>
<dbReference type="GO" id="GO:0022829">
    <property type="term" value="F:wide pore channel activity"/>
    <property type="evidence" value="ECO:0007669"/>
    <property type="project" value="TreeGrafter"/>
</dbReference>
<evidence type="ECO:0000313" key="2">
    <source>
        <dbReference type="Proteomes" id="UP001460270"/>
    </source>
</evidence>
<gene>
    <name evidence="1" type="ORF">WMY93_003381</name>
</gene>
<reference evidence="2" key="1">
    <citation type="submission" date="2024-04" db="EMBL/GenBank/DDBJ databases">
        <title>Salinicola lusitanus LLJ914,a marine bacterium isolated from the Okinawa Trough.</title>
        <authorList>
            <person name="Li J."/>
        </authorList>
    </citation>
    <scope>NUCLEOTIDE SEQUENCE [LARGE SCALE GENOMIC DNA]</scope>
</reference>
<dbReference type="PANTHER" id="PTHR15759:SF5">
    <property type="entry name" value="PANNEXIN-1"/>
    <property type="match status" value="1"/>
</dbReference>
<comment type="caution">
    <text evidence="1">The sequence shown here is derived from an EMBL/GenBank/DDBJ whole genome shotgun (WGS) entry which is preliminary data.</text>
</comment>
<sequence>MRVDEQHEQTIELSHFHDVNTELLASLARCANTNTGPWSDRAPSPCDPLHSPCDPLHSPCDPLHSPCDPLHSPCDPLQTQSSDPLRAAQSGADMAIAHSGTEYVFSDFLLKEQNPARYKEHPHRAGVDKLVTCVAVGLPLLLISLAFAQEVSVGAQISCFAPPTSPGDKPPTWTPSAGPLCTHTLCLCGYTRKRKSIWWIRQLRLVEDGRFDGMTGRESNRLDMPKAYAERNRRGWPTGPLNGGTGVGWVYE</sequence>
<dbReference type="Proteomes" id="UP001460270">
    <property type="component" value="Unassembled WGS sequence"/>
</dbReference>
<dbReference type="AlphaFoldDB" id="A0AAW0Q4R4"/>
<dbReference type="GO" id="GO:0032732">
    <property type="term" value="P:positive regulation of interleukin-1 production"/>
    <property type="evidence" value="ECO:0007669"/>
    <property type="project" value="InterPro"/>
</dbReference>
<dbReference type="GO" id="GO:0005886">
    <property type="term" value="C:plasma membrane"/>
    <property type="evidence" value="ECO:0007669"/>
    <property type="project" value="TreeGrafter"/>
</dbReference>
<evidence type="ECO:0000313" key="1">
    <source>
        <dbReference type="EMBL" id="KAK7940055.1"/>
    </source>
</evidence>
<dbReference type="GO" id="GO:0006812">
    <property type="term" value="P:monoatomic cation transport"/>
    <property type="evidence" value="ECO:0007669"/>
    <property type="project" value="InterPro"/>
</dbReference>
<dbReference type="InterPro" id="IPR039099">
    <property type="entry name" value="Pannexin"/>
</dbReference>
<dbReference type="GO" id="GO:0007267">
    <property type="term" value="P:cell-cell signaling"/>
    <property type="evidence" value="ECO:0007669"/>
    <property type="project" value="TreeGrafter"/>
</dbReference>
<name>A0AAW0Q4R4_9GOBI</name>
<proteinExistence type="predicted"/>
<dbReference type="EMBL" id="JBBPFD010000002">
    <property type="protein sequence ID" value="KAK7940055.1"/>
    <property type="molecule type" value="Genomic_DNA"/>
</dbReference>
<keyword evidence="2" id="KW-1185">Reference proteome</keyword>
<accession>A0AAW0Q4R4</accession>
<dbReference type="PANTHER" id="PTHR15759">
    <property type="entry name" value="PANNEXIN"/>
    <property type="match status" value="1"/>
</dbReference>
<organism evidence="1 2">
    <name type="scientific">Mugilogobius chulae</name>
    <name type="common">yellowstripe goby</name>
    <dbReference type="NCBI Taxonomy" id="88201"/>
    <lineage>
        <taxon>Eukaryota</taxon>
        <taxon>Metazoa</taxon>
        <taxon>Chordata</taxon>
        <taxon>Craniata</taxon>
        <taxon>Vertebrata</taxon>
        <taxon>Euteleostomi</taxon>
        <taxon>Actinopterygii</taxon>
        <taxon>Neopterygii</taxon>
        <taxon>Teleostei</taxon>
        <taxon>Neoteleostei</taxon>
        <taxon>Acanthomorphata</taxon>
        <taxon>Gobiaria</taxon>
        <taxon>Gobiiformes</taxon>
        <taxon>Gobioidei</taxon>
        <taxon>Gobiidae</taxon>
        <taxon>Gobionellinae</taxon>
        <taxon>Mugilogobius</taxon>
    </lineage>
</organism>